<keyword evidence="5" id="KW-0175">Coiled coil</keyword>
<dbReference type="InterPro" id="IPR035964">
    <property type="entry name" value="I/LWEQ_dom_sf"/>
</dbReference>
<organism evidence="9">
    <name type="scientific">Phaffia rhodozyma</name>
    <name type="common">Yeast</name>
    <name type="synonym">Xanthophyllomyces dendrorhous</name>
    <dbReference type="NCBI Taxonomy" id="264483"/>
    <lineage>
        <taxon>Eukaryota</taxon>
        <taxon>Fungi</taxon>
        <taxon>Dikarya</taxon>
        <taxon>Basidiomycota</taxon>
        <taxon>Agaricomycotina</taxon>
        <taxon>Tremellomycetes</taxon>
        <taxon>Cystofilobasidiales</taxon>
        <taxon>Mrakiaceae</taxon>
        <taxon>Phaffia</taxon>
    </lineage>
</organism>
<dbReference type="GO" id="GO:0006897">
    <property type="term" value="P:endocytosis"/>
    <property type="evidence" value="ECO:0007669"/>
    <property type="project" value="InterPro"/>
</dbReference>
<feature type="region of interest" description="Disordered" evidence="6">
    <location>
        <begin position="298"/>
        <end position="336"/>
    </location>
</feature>
<reference evidence="9" key="1">
    <citation type="submission" date="2014-08" db="EMBL/GenBank/DDBJ databases">
        <authorList>
            <person name="Sharma Rahul"/>
            <person name="Thines Marco"/>
        </authorList>
    </citation>
    <scope>NUCLEOTIDE SEQUENCE</scope>
</reference>
<dbReference type="GO" id="GO:0032051">
    <property type="term" value="F:clathrin light chain binding"/>
    <property type="evidence" value="ECO:0007669"/>
    <property type="project" value="TreeGrafter"/>
</dbReference>
<dbReference type="GO" id="GO:0051015">
    <property type="term" value="F:actin filament binding"/>
    <property type="evidence" value="ECO:0007669"/>
    <property type="project" value="TreeGrafter"/>
</dbReference>
<dbReference type="PANTHER" id="PTHR10407:SF15">
    <property type="entry name" value="HUNTINGTIN INTERACTING PROTEIN 1"/>
    <property type="match status" value="1"/>
</dbReference>
<dbReference type="FunFam" id="1.25.40.90:FF:000021">
    <property type="entry name" value="Cytoskeleton assembly control protein Sla2"/>
    <property type="match status" value="1"/>
</dbReference>
<feature type="compositionally biased region" description="Pro residues" evidence="6">
    <location>
        <begin position="322"/>
        <end position="332"/>
    </location>
</feature>
<dbReference type="InterPro" id="IPR013809">
    <property type="entry name" value="ENTH"/>
</dbReference>
<dbReference type="GO" id="GO:0030479">
    <property type="term" value="C:actin cortical patch"/>
    <property type="evidence" value="ECO:0007669"/>
    <property type="project" value="TreeGrafter"/>
</dbReference>
<evidence type="ECO:0000313" key="9">
    <source>
        <dbReference type="EMBL" id="CDZ96736.1"/>
    </source>
</evidence>
<proteinExistence type="inferred from homology"/>
<evidence type="ECO:0000256" key="5">
    <source>
        <dbReference type="SAM" id="Coils"/>
    </source>
</evidence>
<comment type="similarity">
    <text evidence="2">Belongs to the SLA2 family.</text>
</comment>
<feature type="domain" description="I/LWEQ" evidence="8">
    <location>
        <begin position="845"/>
        <end position="1088"/>
    </location>
</feature>
<dbReference type="Gene3D" id="1.20.1410.10">
    <property type="entry name" value="I/LWEQ domain"/>
    <property type="match status" value="1"/>
</dbReference>
<feature type="coiled-coil region" evidence="5">
    <location>
        <begin position="1047"/>
        <end position="1083"/>
    </location>
</feature>
<dbReference type="EMBL" id="LN483167">
    <property type="protein sequence ID" value="CDZ96736.1"/>
    <property type="molecule type" value="Genomic_DNA"/>
</dbReference>
<dbReference type="GO" id="GO:0007015">
    <property type="term" value="P:actin filament organization"/>
    <property type="evidence" value="ECO:0007669"/>
    <property type="project" value="TreeGrafter"/>
</dbReference>
<dbReference type="InterPro" id="IPR002558">
    <property type="entry name" value="ILWEQ_dom"/>
</dbReference>
<dbReference type="SMART" id="SM00307">
    <property type="entry name" value="ILWEQ"/>
    <property type="match status" value="1"/>
</dbReference>
<keyword evidence="4" id="KW-0009">Actin-binding</keyword>
<dbReference type="CDD" id="cd17007">
    <property type="entry name" value="ANTH_N_Sla2p"/>
    <property type="match status" value="1"/>
</dbReference>
<dbReference type="PROSITE" id="PS50945">
    <property type="entry name" value="I_LWEQ"/>
    <property type="match status" value="1"/>
</dbReference>
<evidence type="ECO:0000256" key="6">
    <source>
        <dbReference type="SAM" id="MobiDB-lite"/>
    </source>
</evidence>
<dbReference type="GO" id="GO:0030136">
    <property type="term" value="C:clathrin-coated vesicle"/>
    <property type="evidence" value="ECO:0007669"/>
    <property type="project" value="TreeGrafter"/>
</dbReference>
<sequence>MSYGRRTPQNQDGRVAGYEDDYEQDERRIRAIVHQPTRPVDKDKSEIELSVHIKKATSAEETAPKQKHVRKCIVYTWDYQTSIPVWNGIRVQPVLTDEVMTFKALIIVHKLLQEGHPVTLKDAHQQTGWLDTCGRTVSSDGAKGYGTLIRAYVQFLLSKLRFHRHHVDFNGLFEYEEYVTLRGIDDPNEGYETITDLMTLQDQIDSFQKLTFAHFRGSANNECKISSLVPLVKESYGIYRFITSMMRAMHRRTESMDALEPLKARYNAQHYNLRKFYYECSNLKYLTGLINVPKLGQEPPNLAESGNAPDLPDRPRTAAPKPATPAPPPAPTPSLLDATNADIEEQKRMLNEYEAKQKKLVAEREAAQRRQQDEAARLEREHAEQLRVQQENERRQQEELLRQQQMQQQMQFQQMDQGRGQQLEMELLGMRGQYERDQMMLEQYDRRVKALETELGMVSANVGAQLQSKDDLIAQLQRQVEEWKNKYQALAKLYSQLRGEHLELLNKSKGMQLRANSAQEAVDKMERMERDVKAKNLELADMIRERDRSRFDIDRVKSSHKEEIDRLKRDLQFANERADDASRNKSADTSSLIAKYNRQLNELEDSLKSKQIQIDDLLRKLDDQARDHAELIEDKEAELSVMQESLDATLQNLNESKLTTGEADQAFTTQVDTLILDHRKELNQIIDSILQACVQKVDDSIYELESPTQTGNTNATPEYTLSIIEKATTNATEFAMIYNLFLGRKRGGSHVDVIKAANELAQSLSEVIVSSKGITRLAASDEASDKLVSVAKSAGDTGARFFMNLQSYNLVGTDDVALRNNASTGAALANLSKVVESFVQRKSNPIAKANGDIGDLVEREMLNAANAIEAATQRLQALMSRPKDSGRYSALDVQVHDAILEAALAITSAIGRLIKAATDSQQEIVDQGRGSSSVQQFYKRNNRWTEGLISAAKAVAFATTLMIESADGVISGTHSLEQLIVASNEVSAATAQLVAASRVKASLMSKTQERLEVAARAVTEACKALVRQVKAISAKGDEDESVDYKAMAAHEFKVREMEQQVEILKLEKELGGARRRLGEMRRAGYHEEE</sequence>
<feature type="domain" description="ENTH" evidence="7">
    <location>
        <begin position="41"/>
        <end position="170"/>
    </location>
</feature>
<feature type="region of interest" description="Disordered" evidence="6">
    <location>
        <begin position="1"/>
        <end position="22"/>
    </location>
</feature>
<evidence type="ECO:0000256" key="4">
    <source>
        <dbReference type="ARBA" id="ARBA00023203"/>
    </source>
</evidence>
<feature type="region of interest" description="Disordered" evidence="6">
    <location>
        <begin position="364"/>
        <end position="396"/>
    </location>
</feature>
<dbReference type="Pfam" id="PF07651">
    <property type="entry name" value="ANTH"/>
    <property type="match status" value="1"/>
</dbReference>
<dbReference type="InterPro" id="IPR030224">
    <property type="entry name" value="Sla2_fam"/>
</dbReference>
<dbReference type="InterPro" id="IPR011417">
    <property type="entry name" value="ANTH_dom"/>
</dbReference>
<dbReference type="InterPro" id="IPR008942">
    <property type="entry name" value="ENTH_VHS"/>
</dbReference>
<dbReference type="PROSITE" id="PS50942">
    <property type="entry name" value="ENTH"/>
    <property type="match status" value="1"/>
</dbReference>
<dbReference type="SMART" id="SM00273">
    <property type="entry name" value="ENTH"/>
    <property type="match status" value="1"/>
</dbReference>
<comment type="subcellular location">
    <subcellularLocation>
        <location evidence="1">Cytoplasm</location>
    </subcellularLocation>
</comment>
<dbReference type="GO" id="GO:0048268">
    <property type="term" value="P:clathrin coat assembly"/>
    <property type="evidence" value="ECO:0007669"/>
    <property type="project" value="TreeGrafter"/>
</dbReference>
<evidence type="ECO:0000259" key="8">
    <source>
        <dbReference type="PROSITE" id="PS50945"/>
    </source>
</evidence>
<name>A0A0F7SEG5_PHARH</name>
<dbReference type="GO" id="GO:0043325">
    <property type="term" value="F:phosphatidylinositol-3,4-bisphosphate binding"/>
    <property type="evidence" value="ECO:0007669"/>
    <property type="project" value="TreeGrafter"/>
</dbReference>
<evidence type="ECO:0000256" key="3">
    <source>
        <dbReference type="ARBA" id="ARBA00022490"/>
    </source>
</evidence>
<accession>A0A0F7SEG5</accession>
<evidence type="ECO:0000256" key="1">
    <source>
        <dbReference type="ARBA" id="ARBA00004496"/>
    </source>
</evidence>
<feature type="coiled-coil region" evidence="5">
    <location>
        <begin position="434"/>
        <end position="652"/>
    </location>
</feature>
<protein>
    <submittedName>
        <fullName evidence="9">Cytoskeleton assembly control protein</fullName>
    </submittedName>
</protein>
<dbReference type="SUPFAM" id="SSF109885">
    <property type="entry name" value="I/LWEQ domain"/>
    <property type="match status" value="1"/>
</dbReference>
<dbReference type="GO" id="GO:0035615">
    <property type="term" value="F:clathrin adaptor activity"/>
    <property type="evidence" value="ECO:0007669"/>
    <property type="project" value="TreeGrafter"/>
</dbReference>
<evidence type="ECO:0000259" key="7">
    <source>
        <dbReference type="PROSITE" id="PS50942"/>
    </source>
</evidence>
<keyword evidence="3" id="KW-0963">Cytoplasm</keyword>
<dbReference type="AlphaFoldDB" id="A0A0F7SEG5"/>
<dbReference type="PANTHER" id="PTHR10407">
    <property type="entry name" value="HUNTINGTIN INTERACTING PROTEIN 1"/>
    <property type="match status" value="1"/>
</dbReference>
<evidence type="ECO:0000256" key="2">
    <source>
        <dbReference type="ARBA" id="ARBA00010135"/>
    </source>
</evidence>
<dbReference type="FunFam" id="1.20.1410.10:FF:000004">
    <property type="entry name" value="Cytoskeleton assembly control protein Sla2"/>
    <property type="match status" value="1"/>
</dbReference>
<dbReference type="SUPFAM" id="SSF48464">
    <property type="entry name" value="ENTH/VHS domain"/>
    <property type="match status" value="1"/>
</dbReference>
<dbReference type="GO" id="GO:0080025">
    <property type="term" value="F:phosphatidylinositol-3,5-bisphosphate binding"/>
    <property type="evidence" value="ECO:0007669"/>
    <property type="project" value="TreeGrafter"/>
</dbReference>
<dbReference type="Gene3D" id="1.25.40.90">
    <property type="match status" value="1"/>
</dbReference>
<dbReference type="Pfam" id="PF01608">
    <property type="entry name" value="I_LWEQ"/>
    <property type="match status" value="1"/>
</dbReference>